<evidence type="ECO:0000256" key="4">
    <source>
        <dbReference type="ARBA" id="ARBA00013040"/>
    </source>
</evidence>
<dbReference type="Proteomes" id="UP000242414">
    <property type="component" value="Unassembled WGS sequence"/>
</dbReference>
<dbReference type="EC" id="3.1.3.62" evidence="4"/>
<dbReference type="InterPro" id="IPR016274">
    <property type="entry name" value="Histidine_acid_Pase_euk"/>
</dbReference>
<accession>A0A1X0RG71</accession>
<keyword evidence="8" id="KW-0378">Hydrolase</keyword>
<dbReference type="CDD" id="cd07061">
    <property type="entry name" value="HP_HAP_like"/>
    <property type="match status" value="1"/>
</dbReference>
<dbReference type="PROSITE" id="PS00616">
    <property type="entry name" value="HIS_ACID_PHOSPHAT_1"/>
    <property type="match status" value="1"/>
</dbReference>
<dbReference type="InterPro" id="IPR033379">
    <property type="entry name" value="Acid_Pase_AS"/>
</dbReference>
<proteinExistence type="inferred from homology"/>
<feature type="signal peptide" evidence="17">
    <location>
        <begin position="1"/>
        <end position="22"/>
    </location>
</feature>
<dbReference type="OrthoDB" id="6509975at2759"/>
<dbReference type="Gene3D" id="3.40.50.1240">
    <property type="entry name" value="Phosphoglycerate mutase-like"/>
    <property type="match status" value="1"/>
</dbReference>
<dbReference type="VEuPathDB" id="FungiDB:BCV72DRAFT_329695"/>
<dbReference type="PIRSF" id="PIRSF000894">
    <property type="entry name" value="Acid_phosphatase"/>
    <property type="match status" value="1"/>
</dbReference>
<dbReference type="SUPFAM" id="SSF53254">
    <property type="entry name" value="Phosphoglycerate mutase-like"/>
    <property type="match status" value="1"/>
</dbReference>
<keyword evidence="7 17" id="KW-0732">Signal</keyword>
<evidence type="ECO:0000256" key="8">
    <source>
        <dbReference type="ARBA" id="ARBA00022801"/>
    </source>
</evidence>
<keyword evidence="16" id="KW-1015">Disulfide bond</keyword>
<dbReference type="EC" id="3.1.3.80" evidence="3"/>
<keyword evidence="6" id="KW-1003">Cell membrane</keyword>
<dbReference type="EMBL" id="KV921860">
    <property type="protein sequence ID" value="ORE11027.1"/>
    <property type="molecule type" value="Genomic_DNA"/>
</dbReference>
<feature type="chain" id="PRO_5013162741" description="Multiple inositol polyphosphate phosphatase 1" evidence="17">
    <location>
        <begin position="23"/>
        <end position="440"/>
    </location>
</feature>
<evidence type="ECO:0000256" key="3">
    <source>
        <dbReference type="ARBA" id="ARBA00012976"/>
    </source>
</evidence>
<sequence length="440" mass="50778">MLRSHYLLLLALLFCLAALAKAGKHDDNDDDDDSKVSLEWLMEHLGSSKNYPSYKFQHTPEDPITKDYDLEQIQFIIRHGTRYPTDGDVEGIQAAVEKLKESKKKLEWLEDVHSYNMHYEGLLNTRGQMEHYLMGRRLAVRFPKFIKNLTTDGMVVPEFGAYSSWSSRTTQSGHAFTMGLYENVGKLGSANMMAVPLFTFKENNDSLIAFHKACPKWEKEAKPLVKKKTAFTVKRYLDPIASRLSGKLGLNLTSDDVLNFYSGCQSEASIYGKADTFCQLMTKKELEDLEYNEDLKHYYKYSYGIPEVNADMACDLGKKIVENIESTDKVRLDLKFGHSETMLPLRTFLGLFHDKDLSENTPESEIENRQFRLSKFGFYANNIMFQVLRHKKTQKKFIRVLDNEEIIKFPGCQSEMCPVEQFMAYMKPKLTCNFQKNCDL</sequence>
<comment type="subcellular location">
    <subcellularLocation>
        <location evidence="1">Cell membrane</location>
    </subcellularLocation>
</comment>
<comment type="catalytic activity">
    <reaction evidence="13">
        <text>1D-myo-inositol 1,2,4,5,6-pentakisphosphate + H2O = 1D-myo-inositol 1,2,5,6-tetrakisphosphate + phosphate</text>
        <dbReference type="Rhea" id="RHEA:77115"/>
        <dbReference type="ChEBI" id="CHEBI:15377"/>
        <dbReference type="ChEBI" id="CHEBI:43474"/>
        <dbReference type="ChEBI" id="CHEBI:57798"/>
        <dbReference type="ChEBI" id="CHEBI:195535"/>
        <dbReference type="EC" id="3.1.3.62"/>
    </reaction>
    <physiologicalReaction direction="left-to-right" evidence="13">
        <dbReference type="Rhea" id="RHEA:77116"/>
    </physiologicalReaction>
</comment>
<protein>
    <recommendedName>
        <fullName evidence="5">Multiple inositol polyphosphate phosphatase 1</fullName>
        <ecNumber evidence="4">3.1.3.62</ecNumber>
        <ecNumber evidence="3">3.1.3.80</ecNumber>
    </recommendedName>
    <alternativeName>
        <fullName evidence="11">2,3-bisphosphoglycerate 3-phosphatase</fullName>
    </alternativeName>
</protein>
<evidence type="ECO:0000256" key="10">
    <source>
        <dbReference type="ARBA" id="ARBA00023180"/>
    </source>
</evidence>
<dbReference type="InterPro" id="IPR029033">
    <property type="entry name" value="His_PPase_superfam"/>
</dbReference>
<evidence type="ECO:0000256" key="9">
    <source>
        <dbReference type="ARBA" id="ARBA00023136"/>
    </source>
</evidence>
<gene>
    <name evidence="18" type="ORF">BCV72DRAFT_329695</name>
</gene>
<evidence type="ECO:0000256" key="16">
    <source>
        <dbReference type="PIRSR" id="PIRSR000894-2"/>
    </source>
</evidence>
<dbReference type="InterPro" id="IPR000560">
    <property type="entry name" value="His_Pase_clade-2"/>
</dbReference>
<evidence type="ECO:0000256" key="11">
    <source>
        <dbReference type="ARBA" id="ARBA00031642"/>
    </source>
</evidence>
<evidence type="ECO:0000256" key="1">
    <source>
        <dbReference type="ARBA" id="ARBA00004236"/>
    </source>
</evidence>
<comment type="similarity">
    <text evidence="2">Belongs to the histidine acid phosphatase family. MINPP1 subfamily.</text>
</comment>
<organism evidence="18">
    <name type="scientific">Rhizopus microsporus var. microsporus</name>
    <dbReference type="NCBI Taxonomy" id="86635"/>
    <lineage>
        <taxon>Eukaryota</taxon>
        <taxon>Fungi</taxon>
        <taxon>Fungi incertae sedis</taxon>
        <taxon>Mucoromycota</taxon>
        <taxon>Mucoromycotina</taxon>
        <taxon>Mucoromycetes</taxon>
        <taxon>Mucorales</taxon>
        <taxon>Mucorineae</taxon>
        <taxon>Rhizopodaceae</taxon>
        <taxon>Rhizopus</taxon>
    </lineage>
</organism>
<evidence type="ECO:0000256" key="12">
    <source>
        <dbReference type="ARBA" id="ARBA00043668"/>
    </source>
</evidence>
<dbReference type="PANTHER" id="PTHR20963">
    <property type="entry name" value="MULTIPLE INOSITOL POLYPHOSPHATE PHOSPHATASE-RELATED"/>
    <property type="match status" value="1"/>
</dbReference>
<evidence type="ECO:0000256" key="6">
    <source>
        <dbReference type="ARBA" id="ARBA00022475"/>
    </source>
</evidence>
<evidence type="ECO:0000313" key="18">
    <source>
        <dbReference type="EMBL" id="ORE11027.1"/>
    </source>
</evidence>
<keyword evidence="9" id="KW-0472">Membrane</keyword>
<dbReference type="GO" id="GO:0005886">
    <property type="term" value="C:plasma membrane"/>
    <property type="evidence" value="ECO:0007669"/>
    <property type="project" value="UniProtKB-SubCell"/>
</dbReference>
<comment type="catalytic activity">
    <reaction evidence="12">
        <text>1D-myo-inositol 1,2,5,6-tetrakisphosphate + H2O = 1D-myo-inositol 1,2,6-trisphosphate + phosphate</text>
        <dbReference type="Rhea" id="RHEA:77119"/>
        <dbReference type="ChEBI" id="CHEBI:15377"/>
        <dbReference type="ChEBI" id="CHEBI:43474"/>
        <dbReference type="ChEBI" id="CHEBI:195535"/>
        <dbReference type="ChEBI" id="CHEBI:195537"/>
        <dbReference type="EC" id="3.1.3.62"/>
    </reaction>
    <physiologicalReaction direction="left-to-right" evidence="12">
        <dbReference type="Rhea" id="RHEA:77120"/>
    </physiologicalReaction>
</comment>
<feature type="disulfide bond" evidence="16">
    <location>
        <begin position="264"/>
        <end position="278"/>
    </location>
</feature>
<evidence type="ECO:0000256" key="13">
    <source>
        <dbReference type="ARBA" id="ARBA00043671"/>
    </source>
</evidence>
<evidence type="ECO:0000256" key="17">
    <source>
        <dbReference type="SAM" id="SignalP"/>
    </source>
</evidence>
<evidence type="ECO:0000256" key="14">
    <source>
        <dbReference type="ARBA" id="ARBA00043691"/>
    </source>
</evidence>
<dbReference type="PANTHER" id="PTHR20963:SF8">
    <property type="entry name" value="MULTIPLE INOSITOL POLYPHOSPHATE PHOSPHATASE 1"/>
    <property type="match status" value="1"/>
</dbReference>
<dbReference type="GO" id="GO:0003993">
    <property type="term" value="F:acid phosphatase activity"/>
    <property type="evidence" value="ECO:0007669"/>
    <property type="project" value="TreeGrafter"/>
</dbReference>
<dbReference type="GO" id="GO:0034417">
    <property type="term" value="F:bisphosphoglycerate 3-phosphatase activity"/>
    <property type="evidence" value="ECO:0007669"/>
    <property type="project" value="UniProtKB-EC"/>
</dbReference>
<evidence type="ECO:0000256" key="2">
    <source>
        <dbReference type="ARBA" id="ARBA00008422"/>
    </source>
</evidence>
<dbReference type="Pfam" id="PF00328">
    <property type="entry name" value="His_Phos_2"/>
    <property type="match status" value="1"/>
</dbReference>
<keyword evidence="10" id="KW-0325">Glycoprotein</keyword>
<evidence type="ECO:0000256" key="15">
    <source>
        <dbReference type="ARBA" id="ARBA00043832"/>
    </source>
</evidence>
<comment type="catalytic activity">
    <reaction evidence="15">
        <text>(2R)-2,3-bisphosphoglycerate + H2O = (2R)-2-phosphoglycerate + phosphate</text>
        <dbReference type="Rhea" id="RHEA:27381"/>
        <dbReference type="ChEBI" id="CHEBI:15377"/>
        <dbReference type="ChEBI" id="CHEBI:43474"/>
        <dbReference type="ChEBI" id="CHEBI:58248"/>
        <dbReference type="ChEBI" id="CHEBI:58289"/>
        <dbReference type="EC" id="3.1.3.80"/>
    </reaction>
    <physiologicalReaction direction="left-to-right" evidence="15">
        <dbReference type="Rhea" id="RHEA:27382"/>
    </physiologicalReaction>
</comment>
<evidence type="ECO:0000256" key="7">
    <source>
        <dbReference type="ARBA" id="ARBA00022729"/>
    </source>
</evidence>
<feature type="disulfide bond" evidence="16">
    <location>
        <begin position="412"/>
        <end position="417"/>
    </location>
</feature>
<reference evidence="18" key="1">
    <citation type="journal article" date="2016" name="Proc. Natl. Acad. Sci. U.S.A.">
        <title>Lipid metabolic changes in an early divergent fungus govern the establishment of a mutualistic symbiosis with endobacteria.</title>
        <authorList>
            <person name="Lastovetsky O.A."/>
            <person name="Gaspar M.L."/>
            <person name="Mondo S.J."/>
            <person name="LaButti K.M."/>
            <person name="Sandor L."/>
            <person name="Grigoriev I.V."/>
            <person name="Henry S.A."/>
            <person name="Pawlowska T.E."/>
        </authorList>
    </citation>
    <scope>NUCLEOTIDE SEQUENCE [LARGE SCALE GENOMIC DNA]</scope>
    <source>
        <strain evidence="18">ATCC 52814</strain>
    </source>
</reference>
<name>A0A1X0RG71_RHIZD</name>
<comment type="catalytic activity">
    <reaction evidence="14">
        <text>1D-myo-inositol hexakisphosphate + H2O = 1D-myo-inositol 1,2,4,5,6-pentakisphosphate + phosphate</text>
        <dbReference type="Rhea" id="RHEA:16989"/>
        <dbReference type="ChEBI" id="CHEBI:15377"/>
        <dbReference type="ChEBI" id="CHEBI:43474"/>
        <dbReference type="ChEBI" id="CHEBI:57798"/>
        <dbReference type="ChEBI" id="CHEBI:58130"/>
        <dbReference type="EC" id="3.1.3.62"/>
    </reaction>
    <physiologicalReaction direction="left-to-right" evidence="14">
        <dbReference type="Rhea" id="RHEA:16990"/>
    </physiologicalReaction>
</comment>
<dbReference type="AlphaFoldDB" id="A0A1X0RG71"/>
<evidence type="ECO:0000256" key="5">
    <source>
        <dbReference type="ARBA" id="ARBA00018097"/>
    </source>
</evidence>